<feature type="non-terminal residue" evidence="3">
    <location>
        <position position="151"/>
    </location>
</feature>
<dbReference type="PRINTS" id="PR00014">
    <property type="entry name" value="FNTYPEIII"/>
</dbReference>
<evidence type="ECO:0000259" key="2">
    <source>
        <dbReference type="PROSITE" id="PS50853"/>
    </source>
</evidence>
<protein>
    <submittedName>
        <fullName evidence="3">Fibronectin type III domain-containing protein</fullName>
    </submittedName>
</protein>
<dbReference type="SMART" id="SM00060">
    <property type="entry name" value="FN3"/>
    <property type="match status" value="1"/>
</dbReference>
<dbReference type="SUPFAM" id="SSF49265">
    <property type="entry name" value="Fibronectin type III"/>
    <property type="match status" value="1"/>
</dbReference>
<feature type="non-terminal residue" evidence="3">
    <location>
        <position position="1"/>
    </location>
</feature>
<feature type="compositionally biased region" description="Polar residues" evidence="1">
    <location>
        <begin position="96"/>
        <end position="118"/>
    </location>
</feature>
<dbReference type="InterPro" id="IPR003961">
    <property type="entry name" value="FN3_dom"/>
</dbReference>
<dbReference type="PROSITE" id="PS50853">
    <property type="entry name" value="FN3"/>
    <property type="match status" value="1"/>
</dbReference>
<organism evidence="3 4">
    <name type="scientific">Paenibacillus albiflavus</name>
    <dbReference type="NCBI Taxonomy" id="2545760"/>
    <lineage>
        <taxon>Bacteria</taxon>
        <taxon>Bacillati</taxon>
        <taxon>Bacillota</taxon>
        <taxon>Bacilli</taxon>
        <taxon>Bacillales</taxon>
        <taxon>Paenibacillaceae</taxon>
        <taxon>Paenibacillus</taxon>
    </lineage>
</organism>
<evidence type="ECO:0000256" key="1">
    <source>
        <dbReference type="SAM" id="MobiDB-lite"/>
    </source>
</evidence>
<comment type="caution">
    <text evidence="3">The sequence shown here is derived from an EMBL/GenBank/DDBJ whole genome shotgun (WGS) entry which is preliminary data.</text>
</comment>
<dbReference type="CDD" id="cd00063">
    <property type="entry name" value="FN3"/>
    <property type="match status" value="1"/>
</dbReference>
<proteinExistence type="predicted"/>
<feature type="compositionally biased region" description="Polar residues" evidence="1">
    <location>
        <begin position="1"/>
        <end position="11"/>
    </location>
</feature>
<sequence length="151" mass="14119">DSAASVASGSVTPVAPISVPSAPTNVTATAGNGMATVSFDAPVSDGGSVITQYTVTSSPGGITGTSTTASPVTVTGLTNGTAYTFAVVATNSVGNSAASVTSGSVTPISQPSAPTNVKATAGNGRATVSFDAPASDGGSAITGYTVTSSPG</sequence>
<evidence type="ECO:0000313" key="4">
    <source>
        <dbReference type="Proteomes" id="UP000295418"/>
    </source>
</evidence>
<dbReference type="InterPro" id="IPR036116">
    <property type="entry name" value="FN3_sf"/>
</dbReference>
<dbReference type="Pfam" id="PF00041">
    <property type="entry name" value="fn3"/>
    <property type="match status" value="1"/>
</dbReference>
<reference evidence="3 4" key="1">
    <citation type="submission" date="2019-03" db="EMBL/GenBank/DDBJ databases">
        <authorList>
            <person name="Kim M.K.M."/>
        </authorList>
    </citation>
    <scope>NUCLEOTIDE SEQUENCE [LARGE SCALE GENOMIC DNA]</scope>
    <source>
        <strain evidence="3 4">18JY21-1</strain>
    </source>
</reference>
<feature type="region of interest" description="Disordered" evidence="1">
    <location>
        <begin position="96"/>
        <end position="151"/>
    </location>
</feature>
<dbReference type="EMBL" id="SKFG01000071">
    <property type="protein sequence ID" value="TCZ68103.1"/>
    <property type="molecule type" value="Genomic_DNA"/>
</dbReference>
<feature type="compositionally biased region" description="Polar residues" evidence="1">
    <location>
        <begin position="142"/>
        <end position="151"/>
    </location>
</feature>
<dbReference type="RefSeq" id="WP_132420622.1">
    <property type="nucleotide sequence ID" value="NZ_SKFG01000071.1"/>
</dbReference>
<dbReference type="Gene3D" id="2.60.40.10">
    <property type="entry name" value="Immunoglobulins"/>
    <property type="match status" value="2"/>
</dbReference>
<name>A0A4R4DW07_9BACL</name>
<dbReference type="OrthoDB" id="504962at2"/>
<dbReference type="PANTHER" id="PTHR34720">
    <property type="entry name" value="MICROCYSTIN DEPENDENT PROTEIN"/>
    <property type="match status" value="1"/>
</dbReference>
<dbReference type="Proteomes" id="UP000295418">
    <property type="component" value="Unassembled WGS sequence"/>
</dbReference>
<keyword evidence="4" id="KW-1185">Reference proteome</keyword>
<feature type="region of interest" description="Disordered" evidence="1">
    <location>
        <begin position="1"/>
        <end position="23"/>
    </location>
</feature>
<feature type="domain" description="Fibronectin type-III" evidence="2">
    <location>
        <begin position="19"/>
        <end position="112"/>
    </location>
</feature>
<evidence type="ECO:0000313" key="3">
    <source>
        <dbReference type="EMBL" id="TCZ68103.1"/>
    </source>
</evidence>
<accession>A0A4R4DW07</accession>
<dbReference type="PANTHER" id="PTHR34720:SF9">
    <property type="entry name" value="BLR4714 PROTEIN"/>
    <property type="match status" value="1"/>
</dbReference>
<gene>
    <name evidence="3" type="ORF">E0485_24450</name>
</gene>
<dbReference type="AlphaFoldDB" id="A0A4R4DW07"/>
<dbReference type="InterPro" id="IPR013783">
    <property type="entry name" value="Ig-like_fold"/>
</dbReference>